<organism evidence="2 3">
    <name type="scientific">Rhizosphaericola mali</name>
    <dbReference type="NCBI Taxonomy" id="2545455"/>
    <lineage>
        <taxon>Bacteria</taxon>
        <taxon>Pseudomonadati</taxon>
        <taxon>Bacteroidota</taxon>
        <taxon>Chitinophagia</taxon>
        <taxon>Chitinophagales</taxon>
        <taxon>Chitinophagaceae</taxon>
        <taxon>Rhizosphaericola</taxon>
    </lineage>
</organism>
<sequence length="422" mass="47926">MKTLSYLPKLLLFFIGIPNSHAQIIYEDHFDYSTTLDQNGWIPYAGVNTTALATTNGLNYPNYPSVGNAAYIRGITGQDVYTPFSLRTLVYGSFLLQVTENANKAGYITFFSKKNADNSINTQYIGRIVIKSNNDGTFKIGATNNALTNTAYPPVYSVSNFNNNQVYLIYIKFDIANSYNLKIWVKDQGIYNTETDAGPPDVSTIGIASAGSISTSVDAFAIRQDPDNVTVILDELRLFDNWNPETLPLHLLKFEAKYKSNSVQLNWTTTNEINVSHFEIEKSIDANHFETITYIKANNIPTIINEYQYIDEKTTDSINYYRLKNIDFDGRFTYSSIIQIKINNTGFKIGYLGNKKFSFFHPTIKNNSKANIYNSSGICIKTLQLSNFSEKTEFELSNYPQGIYWLKFFEQNRQACIQFSNN</sequence>
<dbReference type="AlphaFoldDB" id="A0A5P2G499"/>
<proteinExistence type="predicted"/>
<dbReference type="Proteomes" id="UP000292424">
    <property type="component" value="Chromosome"/>
</dbReference>
<dbReference type="Gene3D" id="2.60.40.10">
    <property type="entry name" value="Immunoglobulins"/>
    <property type="match status" value="1"/>
</dbReference>
<reference evidence="2 3" key="1">
    <citation type="submission" date="2019-09" db="EMBL/GenBank/DDBJ databases">
        <title>Complete genome sequence of Arachidicoccus sp. B3-10 isolated from apple orchard soil.</title>
        <authorList>
            <person name="Kim H.S."/>
            <person name="Han K.-I."/>
            <person name="Suh M.K."/>
            <person name="Lee K.C."/>
            <person name="Eom M.K."/>
            <person name="Kim J.-S."/>
            <person name="Kang S.W."/>
            <person name="Sin Y."/>
            <person name="Lee J.-S."/>
        </authorList>
    </citation>
    <scope>NUCLEOTIDE SEQUENCE [LARGE SCALE GENOMIC DNA]</scope>
    <source>
        <strain evidence="2 3">B3-10</strain>
    </source>
</reference>
<feature type="signal peptide" evidence="1">
    <location>
        <begin position="1"/>
        <end position="22"/>
    </location>
</feature>
<gene>
    <name evidence="2" type="ORF">E0W69_012885</name>
</gene>
<accession>A0A5P2G499</accession>
<keyword evidence="1" id="KW-0732">Signal</keyword>
<keyword evidence="3" id="KW-1185">Reference proteome</keyword>
<evidence type="ECO:0000256" key="1">
    <source>
        <dbReference type="SAM" id="SignalP"/>
    </source>
</evidence>
<evidence type="ECO:0008006" key="4">
    <source>
        <dbReference type="Google" id="ProtNLM"/>
    </source>
</evidence>
<dbReference type="EMBL" id="CP044016">
    <property type="protein sequence ID" value="QES89518.1"/>
    <property type="molecule type" value="Genomic_DNA"/>
</dbReference>
<evidence type="ECO:0000313" key="3">
    <source>
        <dbReference type="Proteomes" id="UP000292424"/>
    </source>
</evidence>
<dbReference type="InterPro" id="IPR013783">
    <property type="entry name" value="Ig-like_fold"/>
</dbReference>
<evidence type="ECO:0000313" key="2">
    <source>
        <dbReference type="EMBL" id="QES89518.1"/>
    </source>
</evidence>
<feature type="chain" id="PRO_5024373649" description="T9SS type A sorting domain-containing protein" evidence="1">
    <location>
        <begin position="23"/>
        <end position="422"/>
    </location>
</feature>
<dbReference type="RefSeq" id="WP_131330461.1">
    <property type="nucleotide sequence ID" value="NZ_CP044016.1"/>
</dbReference>
<dbReference type="KEGG" id="arac:E0W69_012885"/>
<protein>
    <recommendedName>
        <fullName evidence="4">T9SS type A sorting domain-containing protein</fullName>
    </recommendedName>
</protein>
<dbReference type="OrthoDB" id="630440at2"/>
<name>A0A5P2G499_9BACT</name>